<gene>
    <name evidence="2" type="ORF">BN2614_LOCUS1</name>
</gene>
<feature type="non-terminal residue" evidence="2">
    <location>
        <position position="1"/>
    </location>
</feature>
<protein>
    <recommendedName>
        <fullName evidence="4">E3 ubiquitin-protein ligase RNF213</fullName>
    </recommendedName>
</protein>
<dbReference type="GO" id="GO:0016020">
    <property type="term" value="C:membrane"/>
    <property type="evidence" value="ECO:0007669"/>
    <property type="project" value="TreeGrafter"/>
</dbReference>
<feature type="compositionally biased region" description="Pro residues" evidence="1">
    <location>
        <begin position="174"/>
        <end position="184"/>
    </location>
</feature>
<accession>A0A9X9PW42</accession>
<dbReference type="PANTHER" id="PTHR22605">
    <property type="entry name" value="RZ-TYPE DOMAIN-CONTAINING PROTEIN"/>
    <property type="match status" value="1"/>
</dbReference>
<dbReference type="GO" id="GO:2000051">
    <property type="term" value="P:negative regulation of non-canonical Wnt signaling pathway"/>
    <property type="evidence" value="ECO:0007669"/>
    <property type="project" value="TreeGrafter"/>
</dbReference>
<dbReference type="EMBL" id="CYRY02004666">
    <property type="protein sequence ID" value="VCW69149.1"/>
    <property type="molecule type" value="Genomic_DNA"/>
</dbReference>
<dbReference type="AlphaFoldDB" id="A0A9X9PW42"/>
<evidence type="ECO:0000256" key="1">
    <source>
        <dbReference type="SAM" id="MobiDB-lite"/>
    </source>
</evidence>
<dbReference type="PANTHER" id="PTHR22605:SF16">
    <property type="entry name" value="E3 UBIQUITIN-PROTEIN LIGASE RNF213"/>
    <property type="match status" value="1"/>
</dbReference>
<dbReference type="GO" id="GO:0006511">
    <property type="term" value="P:ubiquitin-dependent protein catabolic process"/>
    <property type="evidence" value="ECO:0007669"/>
    <property type="project" value="TreeGrafter"/>
</dbReference>
<dbReference type="GO" id="GO:0005829">
    <property type="term" value="C:cytosol"/>
    <property type="evidence" value="ECO:0007669"/>
    <property type="project" value="TreeGrafter"/>
</dbReference>
<comment type="caution">
    <text evidence="2">The sequence shown here is derived from an EMBL/GenBank/DDBJ whole genome shotgun (WGS) entry which is preliminary data.</text>
</comment>
<name>A0A9X9PW42_GULGU</name>
<evidence type="ECO:0000313" key="2">
    <source>
        <dbReference type="EMBL" id="VCW69149.1"/>
    </source>
</evidence>
<dbReference type="InterPro" id="IPR031248">
    <property type="entry name" value="RNF213"/>
</dbReference>
<sequence length="978" mass="108183">MECPSCGHVSKDEAPKFCSQCGQKLFPAAPVPDSENNNPEAVPAPEEKMECGQEPEEDSGPKVTSDPEGEMESGQELREDSGPFLSPDSSHLLREDQDEPPSSVSLAGQGVGRSKRKRGRKKKNQNASASAEPDSLLEASSVPGGVSSLANSRFQDPAPAQSGAPQGGPTSKPSQPPGAAPTPPEGGDHPGPVGHAEAGGSPPRDQTEGGALLNGKGHDSPEPSKGRATPQEGAGPTTSASKDRPGKEGAAQEVLPPESKRGSEPKMEPQSPTRQAGAQASGEATAAAQPAKPVGGAGEKVKAKTQKTKQPPTGSPASPEPRQDAETKEKVAVAGDKAGGSDKAKPGAPKKPEGNDKNCAAALKNEKEEQNRKAGACEVKESPLSLQERITVFFHAIISKDVSFDPNLHKVFVKGGEEFGKPKWSLNVCEMHCTKDLHENGFLVEGSAVLSRQHLNKAIPYKYVVVRGKNSDYEYIYKPQQSHEHVNRCLQVKAALLGSGDWHQYDDLVRMKSPGMFQRMVNSFTDGIRKDLVKGKQLAATVMLDGIFSILQPWSATNLKSFFTQLQQFYCVAKVPMIYEGHAQPWHSLQYEEKEVKRNLWEYLKKQAAPFLERSGDPLPEDSPVKSKLRVGLILLFAVEKFDIPLLEKDLRFLCSLLSCNARSPGDLDSDLSHIFGTCQSWREFLVNLCQRCMEARVDLWVLTLPVLHHCLAPAPQGKDSRMQPEDTWAALEGLSFSEFRERSLDWIRLIDLMGEWSHLLDVDVCLFRSWFSLLPLSNLVYYVKNFMEYLSRSPARVLDCLLGTWYQLQGLREVFSRNRENIEEIFQMLLHLLDIFQDKILEEPLIQSYLTVCLKLHETICRITKDQKFYELPALSAEIVCRIISLKPLVQDSAEGPRKEAGKISVQTVFQGTVAGTRAWLRGVFRESIFRHTYLSAVMFRYQEEIKVWRRLVEINFPVEYDWKGSLMGDLEGRIKQ</sequence>
<feature type="compositionally biased region" description="Low complexity" evidence="1">
    <location>
        <begin position="275"/>
        <end position="291"/>
    </location>
</feature>
<reference evidence="2 3" key="1">
    <citation type="submission" date="2018-10" db="EMBL/GenBank/DDBJ databases">
        <authorList>
            <person name="Ekblom R."/>
            <person name="Jareborg N."/>
        </authorList>
    </citation>
    <scope>NUCLEOTIDE SEQUENCE [LARGE SCALE GENOMIC DNA]</scope>
    <source>
        <tissue evidence="2">Muscle</tissue>
    </source>
</reference>
<dbReference type="GO" id="GO:0005730">
    <property type="term" value="C:nucleolus"/>
    <property type="evidence" value="ECO:0007669"/>
    <property type="project" value="TreeGrafter"/>
</dbReference>
<feature type="compositionally biased region" description="Basic and acidic residues" evidence="1">
    <location>
        <begin position="216"/>
        <end position="225"/>
    </location>
</feature>
<feature type="compositionally biased region" description="Basic and acidic residues" evidence="1">
    <location>
        <begin position="258"/>
        <end position="267"/>
    </location>
</feature>
<feature type="region of interest" description="Disordered" evidence="1">
    <location>
        <begin position="24"/>
        <end position="357"/>
    </location>
</feature>
<dbReference type="GO" id="GO:0016887">
    <property type="term" value="F:ATP hydrolysis activity"/>
    <property type="evidence" value="ECO:0007669"/>
    <property type="project" value="InterPro"/>
</dbReference>
<evidence type="ECO:0008006" key="4">
    <source>
        <dbReference type="Google" id="ProtNLM"/>
    </source>
</evidence>
<evidence type="ECO:0000313" key="3">
    <source>
        <dbReference type="Proteomes" id="UP000269945"/>
    </source>
</evidence>
<dbReference type="GO" id="GO:0002040">
    <property type="term" value="P:sprouting angiogenesis"/>
    <property type="evidence" value="ECO:0007669"/>
    <property type="project" value="TreeGrafter"/>
</dbReference>
<feature type="compositionally biased region" description="Basic and acidic residues" evidence="1">
    <location>
        <begin position="321"/>
        <end position="331"/>
    </location>
</feature>
<dbReference type="Proteomes" id="UP000269945">
    <property type="component" value="Unassembled WGS sequence"/>
</dbReference>
<feature type="compositionally biased region" description="Basic and acidic residues" evidence="1">
    <location>
        <begin position="339"/>
        <end position="356"/>
    </location>
</feature>
<proteinExistence type="predicted"/>
<feature type="compositionally biased region" description="Basic residues" evidence="1">
    <location>
        <begin position="113"/>
        <end position="124"/>
    </location>
</feature>
<keyword evidence="3" id="KW-1185">Reference proteome</keyword>
<organism evidence="2 3">
    <name type="scientific">Gulo gulo</name>
    <name type="common">Wolverine</name>
    <name type="synonym">Gluton</name>
    <dbReference type="NCBI Taxonomy" id="48420"/>
    <lineage>
        <taxon>Eukaryota</taxon>
        <taxon>Metazoa</taxon>
        <taxon>Chordata</taxon>
        <taxon>Craniata</taxon>
        <taxon>Vertebrata</taxon>
        <taxon>Euteleostomi</taxon>
        <taxon>Mammalia</taxon>
        <taxon>Eutheria</taxon>
        <taxon>Laurasiatheria</taxon>
        <taxon>Carnivora</taxon>
        <taxon>Caniformia</taxon>
        <taxon>Musteloidea</taxon>
        <taxon>Mustelidae</taxon>
        <taxon>Guloninae</taxon>
        <taxon>Gulo</taxon>
    </lineage>
</organism>
<dbReference type="GO" id="GO:0004842">
    <property type="term" value="F:ubiquitin-protein transferase activity"/>
    <property type="evidence" value="ECO:0007669"/>
    <property type="project" value="InterPro"/>
</dbReference>